<dbReference type="Gene3D" id="6.10.340.10">
    <property type="match status" value="1"/>
</dbReference>
<reference evidence="27" key="1">
    <citation type="submission" date="2023-11" db="EMBL/GenBank/DDBJ databases">
        <title>Scrofimicrobium hongkongense sp. nov., isolated from a patient with peritonitis.</title>
        <authorList>
            <person name="Lao H.Y."/>
            <person name="Wong A.Y.P."/>
            <person name="Ng T.L."/>
            <person name="Wong R.Y.L."/>
            <person name="Yau M.C.Y."/>
            <person name="Lam J.Y.W."/>
            <person name="Siu G.K.H."/>
        </authorList>
    </citation>
    <scope>NUCLEOTIDE SEQUENCE</scope>
    <source>
        <strain evidence="27">R131</strain>
    </source>
</reference>
<keyword evidence="24" id="KW-0472">Membrane</keyword>
<dbReference type="PANTHER" id="PTHR44936:SF9">
    <property type="entry name" value="SENSOR PROTEIN CREC"/>
    <property type="match status" value="1"/>
</dbReference>
<evidence type="ECO:0000256" key="19">
    <source>
        <dbReference type="ARBA" id="ARBA00023026"/>
    </source>
</evidence>
<comment type="catalytic activity">
    <reaction evidence="1">
        <text>ATP + protein L-histidine = ADP + protein N-phospho-L-histidine.</text>
        <dbReference type="EC" id="2.7.13.3"/>
    </reaction>
</comment>
<keyword evidence="16 24" id="KW-1133">Transmembrane helix</keyword>
<dbReference type="InterPro" id="IPR003594">
    <property type="entry name" value="HATPase_dom"/>
</dbReference>
<evidence type="ECO:0000313" key="27">
    <source>
        <dbReference type="EMBL" id="XBW08471.1"/>
    </source>
</evidence>
<dbReference type="EMBL" id="CP138335">
    <property type="protein sequence ID" value="XBW08471.1"/>
    <property type="molecule type" value="Genomic_DNA"/>
</dbReference>
<evidence type="ECO:0000256" key="20">
    <source>
        <dbReference type="ARBA" id="ARBA00023211"/>
    </source>
</evidence>
<dbReference type="KEGG" id="sapp:SAC06_02635"/>
<accession>A0AAU7V7N5</accession>
<proteinExistence type="predicted"/>
<evidence type="ECO:0000256" key="22">
    <source>
        <dbReference type="ARBA" id="ARBA00040454"/>
    </source>
</evidence>
<dbReference type="Pfam" id="PF00512">
    <property type="entry name" value="HisKA"/>
    <property type="match status" value="1"/>
</dbReference>
<keyword evidence="8" id="KW-0808">Transferase</keyword>
<dbReference type="GO" id="GO:0000155">
    <property type="term" value="F:phosphorelay sensor kinase activity"/>
    <property type="evidence" value="ECO:0007669"/>
    <property type="project" value="InterPro"/>
</dbReference>
<dbReference type="CDD" id="cd00082">
    <property type="entry name" value="HisKA"/>
    <property type="match status" value="1"/>
</dbReference>
<evidence type="ECO:0000256" key="23">
    <source>
        <dbReference type="ARBA" id="ARBA00041776"/>
    </source>
</evidence>
<dbReference type="InterPro" id="IPR003660">
    <property type="entry name" value="HAMP_dom"/>
</dbReference>
<dbReference type="SUPFAM" id="SSF47384">
    <property type="entry name" value="Homodimeric domain of signal transducing histidine kinase"/>
    <property type="match status" value="1"/>
</dbReference>
<dbReference type="Gene3D" id="3.30.565.10">
    <property type="entry name" value="Histidine kinase-like ATPase, C-terminal domain"/>
    <property type="match status" value="1"/>
</dbReference>
<gene>
    <name evidence="27" type="primary">mtrB</name>
    <name evidence="27" type="ORF">SAC06_02635</name>
</gene>
<comment type="cofactor">
    <cofactor evidence="3">
        <name>Mg(2+)</name>
        <dbReference type="ChEBI" id="CHEBI:18420"/>
    </cofactor>
</comment>
<protein>
    <recommendedName>
        <fullName evidence="21">Sensor histidine kinase MtrB</fullName>
        <ecNumber evidence="5">2.7.13.3</ecNumber>
    </recommendedName>
    <alternativeName>
        <fullName evidence="23">Mycobacterial persistence regulator B</fullName>
    </alternativeName>
    <alternativeName>
        <fullName evidence="22">Signal transduction histidine-protein kinase/phosphatase MprB</fullName>
    </alternativeName>
</protein>
<feature type="transmembrane region" description="Helical" evidence="24">
    <location>
        <begin position="188"/>
        <end position="216"/>
    </location>
</feature>
<dbReference type="PROSITE" id="PS50109">
    <property type="entry name" value="HIS_KIN"/>
    <property type="match status" value="1"/>
</dbReference>
<keyword evidence="9 24" id="KW-0812">Transmembrane</keyword>
<evidence type="ECO:0000256" key="1">
    <source>
        <dbReference type="ARBA" id="ARBA00000085"/>
    </source>
</evidence>
<evidence type="ECO:0000256" key="13">
    <source>
        <dbReference type="ARBA" id="ARBA00022840"/>
    </source>
</evidence>
<dbReference type="NCBIfam" id="NF040691">
    <property type="entry name" value="MtrAB_MtrB"/>
    <property type="match status" value="1"/>
</dbReference>
<sequence>MSALLQRGRRRLHRSLSIRVALTLTLMLLALMMVVGLIAVGQMRNELFHVRKDAILEDASVRFTQAQNTLDQSTAATTDQVQDLVSQLVAYTRDSAAGAGAVSVMLLRAPDSSNTFIVNELSNPQMRQTITPALRELVEGGQSAWQSIAIPEAVPGIVVGSLVDVPQAGPYELFIVYSLESEEQSVALVIRIFAVATLPLLLIIAVASFWLVYALLRPVRSTAEAAAKLADGDLESRVEVSGQDEMARLGTAFNNMAQSLQQQIDEYDTLSQLQQQFVSDVSHELRTPLTTISIAGEMIYEARGELSGAPQRSAELLFSEVGRMQEMLADLLEISRYDAQSTQLDIEMTDLYALTQKTMASVQELADHLGVYVTLSARPNSPLAEVDSKRIERVIRNLLVNAYEHAEGKPVQVEVEAAPGEITVRVVDHGVGMSEETIARVFDRFFRADPARARTTGGTGLGLAIAKEDIAAHRGRIVARGALGQGATFEFTVPRKFGFPLSSPGGAQ</sequence>
<dbReference type="InterPro" id="IPR003661">
    <property type="entry name" value="HisK_dim/P_dom"/>
</dbReference>
<keyword evidence="19" id="KW-0843">Virulence</keyword>
<organism evidence="27">
    <name type="scientific">Scrofimicrobium appendicitidis</name>
    <dbReference type="NCBI Taxonomy" id="3079930"/>
    <lineage>
        <taxon>Bacteria</taxon>
        <taxon>Bacillati</taxon>
        <taxon>Actinomycetota</taxon>
        <taxon>Actinomycetes</taxon>
        <taxon>Actinomycetales</taxon>
        <taxon>Actinomycetaceae</taxon>
        <taxon>Scrofimicrobium</taxon>
    </lineage>
</organism>
<dbReference type="InterPro" id="IPR005467">
    <property type="entry name" value="His_kinase_dom"/>
</dbReference>
<feature type="domain" description="HAMP" evidence="26">
    <location>
        <begin position="213"/>
        <end position="265"/>
    </location>
</feature>
<evidence type="ECO:0000256" key="3">
    <source>
        <dbReference type="ARBA" id="ARBA00001946"/>
    </source>
</evidence>
<keyword evidence="15" id="KW-0904">Protein phosphatase</keyword>
<name>A0AAU7V7N5_9ACTO</name>
<evidence type="ECO:0000259" key="26">
    <source>
        <dbReference type="PROSITE" id="PS50885"/>
    </source>
</evidence>
<keyword evidence="20" id="KW-0464">Manganese</keyword>
<dbReference type="PANTHER" id="PTHR44936">
    <property type="entry name" value="SENSOR PROTEIN CREC"/>
    <property type="match status" value="1"/>
</dbReference>
<dbReference type="CDD" id="cd06225">
    <property type="entry name" value="HAMP"/>
    <property type="match status" value="1"/>
</dbReference>
<dbReference type="FunFam" id="3.30.565.10:FF:000006">
    <property type="entry name" value="Sensor histidine kinase WalK"/>
    <property type="match status" value="1"/>
</dbReference>
<dbReference type="GO" id="GO:0005524">
    <property type="term" value="F:ATP binding"/>
    <property type="evidence" value="ECO:0007669"/>
    <property type="project" value="UniProtKB-KW"/>
</dbReference>
<dbReference type="EC" id="2.7.13.3" evidence="5"/>
<keyword evidence="6" id="KW-1003">Cell membrane</keyword>
<keyword evidence="10" id="KW-0547">Nucleotide-binding</keyword>
<dbReference type="InterPro" id="IPR004358">
    <property type="entry name" value="Sig_transdc_His_kin-like_C"/>
</dbReference>
<dbReference type="InterPro" id="IPR047669">
    <property type="entry name" value="MtrAB_MtrB"/>
</dbReference>
<dbReference type="SMART" id="SM00388">
    <property type="entry name" value="HisKA"/>
    <property type="match status" value="1"/>
</dbReference>
<evidence type="ECO:0000256" key="15">
    <source>
        <dbReference type="ARBA" id="ARBA00022912"/>
    </source>
</evidence>
<evidence type="ECO:0000256" key="16">
    <source>
        <dbReference type="ARBA" id="ARBA00022989"/>
    </source>
</evidence>
<keyword evidence="12" id="KW-0378">Hydrolase</keyword>
<evidence type="ECO:0000256" key="7">
    <source>
        <dbReference type="ARBA" id="ARBA00022553"/>
    </source>
</evidence>
<evidence type="ECO:0000256" key="2">
    <source>
        <dbReference type="ARBA" id="ARBA00001936"/>
    </source>
</evidence>
<keyword evidence="11 27" id="KW-0418">Kinase</keyword>
<evidence type="ECO:0000256" key="18">
    <source>
        <dbReference type="ARBA" id="ARBA00023016"/>
    </source>
</evidence>
<evidence type="ECO:0000256" key="17">
    <source>
        <dbReference type="ARBA" id="ARBA00023012"/>
    </source>
</evidence>
<dbReference type="AlphaFoldDB" id="A0AAU7V7N5"/>
<evidence type="ECO:0000256" key="8">
    <source>
        <dbReference type="ARBA" id="ARBA00022679"/>
    </source>
</evidence>
<dbReference type="GO" id="GO:0005886">
    <property type="term" value="C:plasma membrane"/>
    <property type="evidence" value="ECO:0007669"/>
    <property type="project" value="UniProtKB-SubCell"/>
</dbReference>
<evidence type="ECO:0000256" key="24">
    <source>
        <dbReference type="SAM" id="Phobius"/>
    </source>
</evidence>
<keyword evidence="7" id="KW-0597">Phosphoprotein</keyword>
<dbReference type="SUPFAM" id="SSF55874">
    <property type="entry name" value="ATPase domain of HSP90 chaperone/DNA topoisomerase II/histidine kinase"/>
    <property type="match status" value="1"/>
</dbReference>
<dbReference type="Pfam" id="PF00672">
    <property type="entry name" value="HAMP"/>
    <property type="match status" value="1"/>
</dbReference>
<evidence type="ECO:0000256" key="21">
    <source>
        <dbReference type="ARBA" id="ARBA00035305"/>
    </source>
</evidence>
<dbReference type="InterPro" id="IPR036890">
    <property type="entry name" value="HATPase_C_sf"/>
</dbReference>
<evidence type="ECO:0000256" key="12">
    <source>
        <dbReference type="ARBA" id="ARBA00022801"/>
    </source>
</evidence>
<feature type="domain" description="Histidine kinase" evidence="25">
    <location>
        <begin position="280"/>
        <end position="497"/>
    </location>
</feature>
<keyword evidence="17" id="KW-0902">Two-component regulatory system</keyword>
<comment type="subcellular location">
    <subcellularLocation>
        <location evidence="4">Cell membrane</location>
        <topology evidence="4">Multi-pass membrane protein</topology>
    </subcellularLocation>
</comment>
<comment type="cofactor">
    <cofactor evidence="2">
        <name>Mn(2+)</name>
        <dbReference type="ChEBI" id="CHEBI:29035"/>
    </cofactor>
</comment>
<evidence type="ECO:0000256" key="4">
    <source>
        <dbReference type="ARBA" id="ARBA00004651"/>
    </source>
</evidence>
<evidence type="ECO:0000259" key="25">
    <source>
        <dbReference type="PROSITE" id="PS50109"/>
    </source>
</evidence>
<dbReference type="Pfam" id="PF02518">
    <property type="entry name" value="HATPase_c"/>
    <property type="match status" value="1"/>
</dbReference>
<keyword evidence="18" id="KW-0346">Stress response</keyword>
<dbReference type="InterPro" id="IPR050980">
    <property type="entry name" value="2C_sensor_his_kinase"/>
</dbReference>
<keyword evidence="13" id="KW-0067">ATP-binding</keyword>
<feature type="transmembrane region" description="Helical" evidence="24">
    <location>
        <begin position="20"/>
        <end position="40"/>
    </location>
</feature>
<dbReference type="SMART" id="SM00304">
    <property type="entry name" value="HAMP"/>
    <property type="match status" value="1"/>
</dbReference>
<dbReference type="PROSITE" id="PS50885">
    <property type="entry name" value="HAMP"/>
    <property type="match status" value="1"/>
</dbReference>
<evidence type="ECO:0000256" key="9">
    <source>
        <dbReference type="ARBA" id="ARBA00022692"/>
    </source>
</evidence>
<evidence type="ECO:0000256" key="11">
    <source>
        <dbReference type="ARBA" id="ARBA00022777"/>
    </source>
</evidence>
<dbReference type="PRINTS" id="PR00344">
    <property type="entry name" value="BCTRLSENSOR"/>
</dbReference>
<dbReference type="GO" id="GO:0004721">
    <property type="term" value="F:phosphoprotein phosphatase activity"/>
    <property type="evidence" value="ECO:0007669"/>
    <property type="project" value="UniProtKB-KW"/>
</dbReference>
<dbReference type="SMART" id="SM00387">
    <property type="entry name" value="HATPase_c"/>
    <property type="match status" value="1"/>
</dbReference>
<keyword evidence="14" id="KW-0460">Magnesium</keyword>
<evidence type="ECO:0000256" key="14">
    <source>
        <dbReference type="ARBA" id="ARBA00022842"/>
    </source>
</evidence>
<dbReference type="RefSeq" id="WP_350258670.1">
    <property type="nucleotide sequence ID" value="NZ_CP138335.1"/>
</dbReference>
<dbReference type="Gene3D" id="1.10.287.130">
    <property type="match status" value="1"/>
</dbReference>
<evidence type="ECO:0000256" key="6">
    <source>
        <dbReference type="ARBA" id="ARBA00022475"/>
    </source>
</evidence>
<dbReference type="SUPFAM" id="SSF158472">
    <property type="entry name" value="HAMP domain-like"/>
    <property type="match status" value="1"/>
</dbReference>
<dbReference type="InterPro" id="IPR036097">
    <property type="entry name" value="HisK_dim/P_sf"/>
</dbReference>
<evidence type="ECO:0000256" key="10">
    <source>
        <dbReference type="ARBA" id="ARBA00022741"/>
    </source>
</evidence>
<evidence type="ECO:0000256" key="5">
    <source>
        <dbReference type="ARBA" id="ARBA00012438"/>
    </source>
</evidence>